<dbReference type="HOGENOM" id="CLU_046731_0_0_1"/>
<sequence>MAAHVLPTPATQYAPTQMSYGTDDLHNPNETTRRQWWPTDSGATFGGLQSGDSSYSSNDLQPVTMVSPPSVYSDTYLGRQSSQSPRAPLGVNIRDRTPIRHYQSNDMRRRSHNRSEMLLAYAEQNQLHESQSLPIMATISSQSGAGMARMCNMPTYNMSPPMTNFPPGDDMFASSILQTTAQQEAGMMLRHQNAGDVQTFFPIERTSPHSSQMALRQQPRPDAHNATYAIGPTDTGPQAFPPVTLTLESSPAEIEIRPSRPKPQCWEHGCNGRQFSTFSNLLRHQREKSGSAIKAICPHCGTEFTRTTARNGHMSGGKCKGKADAEASNRAI</sequence>
<dbReference type="Gene3D" id="3.30.160.60">
    <property type="entry name" value="Classic Zinc Finger"/>
    <property type="match status" value="1"/>
</dbReference>
<dbReference type="Proteomes" id="UP000019484">
    <property type="component" value="Unassembled WGS sequence"/>
</dbReference>
<evidence type="ECO:0000313" key="3">
    <source>
        <dbReference type="Proteomes" id="UP000019484"/>
    </source>
</evidence>
<gene>
    <name evidence="2" type="ORF">A1O1_00440</name>
</gene>
<proteinExistence type="predicted"/>
<feature type="compositionally biased region" description="Basic and acidic residues" evidence="1">
    <location>
        <begin position="23"/>
        <end position="33"/>
    </location>
</feature>
<reference evidence="2 3" key="1">
    <citation type="submission" date="2013-03" db="EMBL/GenBank/DDBJ databases">
        <title>The Genome Sequence of Capronia coronata CBS 617.96.</title>
        <authorList>
            <consortium name="The Broad Institute Genomics Platform"/>
            <person name="Cuomo C."/>
            <person name="de Hoog S."/>
            <person name="Gorbushina A."/>
            <person name="Walker B."/>
            <person name="Young S.K."/>
            <person name="Zeng Q."/>
            <person name="Gargeya S."/>
            <person name="Fitzgerald M."/>
            <person name="Haas B."/>
            <person name="Abouelleil A."/>
            <person name="Allen A.W."/>
            <person name="Alvarado L."/>
            <person name="Arachchi H.M."/>
            <person name="Berlin A.M."/>
            <person name="Chapman S.B."/>
            <person name="Gainer-Dewar J."/>
            <person name="Goldberg J."/>
            <person name="Griggs A."/>
            <person name="Gujja S."/>
            <person name="Hansen M."/>
            <person name="Howarth C."/>
            <person name="Imamovic A."/>
            <person name="Ireland A."/>
            <person name="Larimer J."/>
            <person name="McCowan C."/>
            <person name="Murphy C."/>
            <person name="Pearson M."/>
            <person name="Poon T.W."/>
            <person name="Priest M."/>
            <person name="Roberts A."/>
            <person name="Saif S."/>
            <person name="Shea T."/>
            <person name="Sisk P."/>
            <person name="Sykes S."/>
            <person name="Wortman J."/>
            <person name="Nusbaum C."/>
            <person name="Birren B."/>
        </authorList>
    </citation>
    <scope>NUCLEOTIDE SEQUENCE [LARGE SCALE GENOMIC DNA]</scope>
    <source>
        <strain evidence="2 3">CBS 617.96</strain>
    </source>
</reference>
<dbReference type="eggNOG" id="ENOG502SS66">
    <property type="taxonomic scope" value="Eukaryota"/>
</dbReference>
<comment type="caution">
    <text evidence="2">The sequence shown here is derived from an EMBL/GenBank/DDBJ whole genome shotgun (WGS) entry which is preliminary data.</text>
</comment>
<keyword evidence="3" id="KW-1185">Reference proteome</keyword>
<feature type="region of interest" description="Disordered" evidence="1">
    <location>
        <begin position="312"/>
        <end position="332"/>
    </location>
</feature>
<evidence type="ECO:0000256" key="1">
    <source>
        <dbReference type="SAM" id="MobiDB-lite"/>
    </source>
</evidence>
<dbReference type="GeneID" id="19155348"/>
<feature type="compositionally biased region" description="Basic and acidic residues" evidence="1">
    <location>
        <begin position="321"/>
        <end position="332"/>
    </location>
</feature>
<evidence type="ECO:0000313" key="2">
    <source>
        <dbReference type="EMBL" id="EXJ95320.1"/>
    </source>
</evidence>
<dbReference type="RefSeq" id="XP_007719549.1">
    <property type="nucleotide sequence ID" value="XM_007721359.1"/>
</dbReference>
<name>W9Z046_9EURO</name>
<feature type="compositionally biased region" description="Polar residues" evidence="1">
    <location>
        <begin position="9"/>
        <end position="20"/>
    </location>
</feature>
<evidence type="ECO:0008006" key="4">
    <source>
        <dbReference type="Google" id="ProtNLM"/>
    </source>
</evidence>
<dbReference type="AlphaFoldDB" id="W9Z046"/>
<dbReference type="EMBL" id="AMWN01000001">
    <property type="protein sequence ID" value="EXJ95320.1"/>
    <property type="molecule type" value="Genomic_DNA"/>
</dbReference>
<accession>W9Z046</accession>
<dbReference type="OrthoDB" id="5366256at2759"/>
<protein>
    <recommendedName>
        <fullName evidence="4">C2H2-type domain-containing protein</fullName>
    </recommendedName>
</protein>
<organism evidence="2 3">
    <name type="scientific">Capronia coronata CBS 617.96</name>
    <dbReference type="NCBI Taxonomy" id="1182541"/>
    <lineage>
        <taxon>Eukaryota</taxon>
        <taxon>Fungi</taxon>
        <taxon>Dikarya</taxon>
        <taxon>Ascomycota</taxon>
        <taxon>Pezizomycotina</taxon>
        <taxon>Eurotiomycetes</taxon>
        <taxon>Chaetothyriomycetidae</taxon>
        <taxon>Chaetothyriales</taxon>
        <taxon>Herpotrichiellaceae</taxon>
        <taxon>Capronia</taxon>
    </lineage>
</organism>
<feature type="region of interest" description="Disordered" evidence="1">
    <location>
        <begin position="1"/>
        <end position="58"/>
    </location>
</feature>